<protein>
    <submittedName>
        <fullName evidence="1">Uncharacterized protein</fullName>
    </submittedName>
</protein>
<proteinExistence type="predicted"/>
<organism evidence="1 2">
    <name type="scientific">Eragrostis curvula</name>
    <name type="common">weeping love grass</name>
    <dbReference type="NCBI Taxonomy" id="38414"/>
    <lineage>
        <taxon>Eukaryota</taxon>
        <taxon>Viridiplantae</taxon>
        <taxon>Streptophyta</taxon>
        <taxon>Embryophyta</taxon>
        <taxon>Tracheophyta</taxon>
        <taxon>Spermatophyta</taxon>
        <taxon>Magnoliopsida</taxon>
        <taxon>Liliopsida</taxon>
        <taxon>Poales</taxon>
        <taxon>Poaceae</taxon>
        <taxon>PACMAD clade</taxon>
        <taxon>Chloridoideae</taxon>
        <taxon>Eragrostideae</taxon>
        <taxon>Eragrostidinae</taxon>
        <taxon>Eragrostis</taxon>
    </lineage>
</organism>
<reference evidence="1 2" key="1">
    <citation type="journal article" date="2019" name="Sci. Rep.">
        <title>A high-quality genome of Eragrostis curvula grass provides insights into Poaceae evolution and supports new strategies to enhance forage quality.</title>
        <authorList>
            <person name="Carballo J."/>
            <person name="Santos B.A.C.M."/>
            <person name="Zappacosta D."/>
            <person name="Garbus I."/>
            <person name="Selva J.P."/>
            <person name="Gallo C.A."/>
            <person name="Diaz A."/>
            <person name="Albertini E."/>
            <person name="Caccamo M."/>
            <person name="Echenique V."/>
        </authorList>
    </citation>
    <scope>NUCLEOTIDE SEQUENCE [LARGE SCALE GENOMIC DNA]</scope>
    <source>
        <strain evidence="2">cv. Victoria</strain>
        <tissue evidence="1">Leaf</tissue>
    </source>
</reference>
<dbReference type="Gramene" id="TVT98517">
    <property type="protein sequence ID" value="TVT98517"/>
    <property type="gene ID" value="EJB05_56183"/>
</dbReference>
<name>A0A5J9SGY6_9POAL</name>
<dbReference type="Proteomes" id="UP000324897">
    <property type="component" value="Unassembled WGS sequence"/>
</dbReference>
<feature type="non-terminal residue" evidence="1">
    <location>
        <position position="1"/>
    </location>
</feature>
<dbReference type="EMBL" id="RWGY01000846">
    <property type="protein sequence ID" value="TVT98517.1"/>
    <property type="molecule type" value="Genomic_DNA"/>
</dbReference>
<comment type="caution">
    <text evidence="1">The sequence shown here is derived from an EMBL/GenBank/DDBJ whole genome shotgun (WGS) entry which is preliminary data.</text>
</comment>
<gene>
    <name evidence="1" type="ORF">EJB05_56183</name>
</gene>
<sequence length="65" mass="7640">MEYKSVFRILVSKKYQRQVIRLKLMKFCLVIRFHGELNPGLLDDTQVIELDGNTAKENKKTCIIL</sequence>
<accession>A0A5J9SGY6</accession>
<evidence type="ECO:0000313" key="2">
    <source>
        <dbReference type="Proteomes" id="UP000324897"/>
    </source>
</evidence>
<evidence type="ECO:0000313" key="1">
    <source>
        <dbReference type="EMBL" id="TVT98517.1"/>
    </source>
</evidence>
<keyword evidence="2" id="KW-1185">Reference proteome</keyword>
<dbReference type="AlphaFoldDB" id="A0A5J9SGY6"/>